<dbReference type="Pfam" id="PF14525">
    <property type="entry name" value="AraC_binding_2"/>
    <property type="match status" value="1"/>
</dbReference>
<dbReference type="InterPro" id="IPR020449">
    <property type="entry name" value="Tscrpt_reg_AraC-type_HTH"/>
</dbReference>
<keyword evidence="2" id="KW-0238">DNA-binding</keyword>
<evidence type="ECO:0000256" key="1">
    <source>
        <dbReference type="ARBA" id="ARBA00023015"/>
    </source>
</evidence>
<dbReference type="PROSITE" id="PS01124">
    <property type="entry name" value="HTH_ARAC_FAMILY_2"/>
    <property type="match status" value="1"/>
</dbReference>
<feature type="domain" description="HTH araC/xylS-type" evidence="4">
    <location>
        <begin position="194"/>
        <end position="295"/>
    </location>
</feature>
<dbReference type="Gene3D" id="1.10.10.60">
    <property type="entry name" value="Homeodomain-like"/>
    <property type="match status" value="1"/>
</dbReference>
<dbReference type="SMART" id="SM00342">
    <property type="entry name" value="HTH_ARAC"/>
    <property type="match status" value="1"/>
</dbReference>
<dbReference type="PANTHER" id="PTHR46796:SF6">
    <property type="entry name" value="ARAC SUBFAMILY"/>
    <property type="match status" value="1"/>
</dbReference>
<evidence type="ECO:0000313" key="5">
    <source>
        <dbReference type="EMBL" id="MXP24983.1"/>
    </source>
</evidence>
<dbReference type="SUPFAM" id="SSF46689">
    <property type="entry name" value="Homeodomain-like"/>
    <property type="match status" value="1"/>
</dbReference>
<dbReference type="PANTHER" id="PTHR46796">
    <property type="entry name" value="HTH-TYPE TRANSCRIPTIONAL ACTIVATOR RHAS-RELATED"/>
    <property type="match status" value="1"/>
</dbReference>
<dbReference type="PRINTS" id="PR00032">
    <property type="entry name" value="HTHARAC"/>
</dbReference>
<organism evidence="5 6">
    <name type="scientific">Altericroceibacterium indicum</name>
    <dbReference type="NCBI Taxonomy" id="374177"/>
    <lineage>
        <taxon>Bacteria</taxon>
        <taxon>Pseudomonadati</taxon>
        <taxon>Pseudomonadota</taxon>
        <taxon>Alphaproteobacteria</taxon>
        <taxon>Sphingomonadales</taxon>
        <taxon>Erythrobacteraceae</taxon>
        <taxon>Altericroceibacterium</taxon>
    </lineage>
</organism>
<keyword evidence="1" id="KW-0805">Transcription regulation</keyword>
<keyword evidence="6" id="KW-1185">Reference proteome</keyword>
<keyword evidence="3" id="KW-0804">Transcription</keyword>
<accession>A0A845A6U7</accession>
<dbReference type="InterPro" id="IPR050204">
    <property type="entry name" value="AraC_XylS_family_regulators"/>
</dbReference>
<dbReference type="RefSeq" id="WP_160738163.1">
    <property type="nucleotide sequence ID" value="NZ_WTYQ01000001.1"/>
</dbReference>
<dbReference type="InterPro" id="IPR018062">
    <property type="entry name" value="HTH_AraC-typ_CS"/>
</dbReference>
<dbReference type="PROSITE" id="PS00041">
    <property type="entry name" value="HTH_ARAC_FAMILY_1"/>
    <property type="match status" value="1"/>
</dbReference>
<dbReference type="OrthoDB" id="7191628at2"/>
<gene>
    <name evidence="5" type="ORF">GRI39_02835</name>
</gene>
<protein>
    <submittedName>
        <fullName evidence="5">Helix-turn-helix domain-containing protein</fullName>
    </submittedName>
</protein>
<dbReference type="InterPro" id="IPR035418">
    <property type="entry name" value="AraC-bd_2"/>
</dbReference>
<dbReference type="GO" id="GO:0003700">
    <property type="term" value="F:DNA-binding transcription factor activity"/>
    <property type="evidence" value="ECO:0007669"/>
    <property type="project" value="InterPro"/>
</dbReference>
<evidence type="ECO:0000313" key="6">
    <source>
        <dbReference type="Proteomes" id="UP000460561"/>
    </source>
</evidence>
<comment type="caution">
    <text evidence="5">The sequence shown here is derived from an EMBL/GenBank/DDBJ whole genome shotgun (WGS) entry which is preliminary data.</text>
</comment>
<dbReference type="AlphaFoldDB" id="A0A845A6U7"/>
<evidence type="ECO:0000256" key="3">
    <source>
        <dbReference type="ARBA" id="ARBA00023163"/>
    </source>
</evidence>
<dbReference type="Proteomes" id="UP000460561">
    <property type="component" value="Unassembled WGS sequence"/>
</dbReference>
<evidence type="ECO:0000259" key="4">
    <source>
        <dbReference type="PROSITE" id="PS01124"/>
    </source>
</evidence>
<dbReference type="GO" id="GO:0043565">
    <property type="term" value="F:sequence-specific DNA binding"/>
    <property type="evidence" value="ECO:0007669"/>
    <property type="project" value="InterPro"/>
</dbReference>
<dbReference type="EMBL" id="WTYQ01000001">
    <property type="protein sequence ID" value="MXP24983.1"/>
    <property type="molecule type" value="Genomic_DNA"/>
</dbReference>
<reference evidence="5 6" key="1">
    <citation type="submission" date="2019-12" db="EMBL/GenBank/DDBJ databases">
        <title>Genomic-based taxomic classification of the family Erythrobacteraceae.</title>
        <authorList>
            <person name="Xu L."/>
        </authorList>
    </citation>
    <scope>NUCLEOTIDE SEQUENCE [LARGE SCALE GENOMIC DNA]</scope>
    <source>
        <strain evidence="5 6">DSM 18604</strain>
    </source>
</reference>
<name>A0A845A6U7_9SPHN</name>
<sequence length="308" mass="33535">MAWSDAMRRLKLPFDDPLASDTGAGTVLALTSPMGFEFALVSGGPQSIAGRLPDNNTSLWLGLLLEGEARLKHSDGVTSLTPDHLTLGATGVDASLTFTAPWRHLFLRIPRVAIDARMLSPMEAKVSVISPQTVLEYGLMSLLRSIAKSLSAARSGEWNAMESALTELLVAVLANMGGAAGKGGSAAAKARQLDRICQRIETQLGDPELSVGAIANDEGVSTRYLQNLFARNNQTVTNYVKNRRLERARADLTSPLHAQLSISEIAFRWGFNQSAHFSRAFRARYDETPRDARIKALEPRLLQTYSDK</sequence>
<dbReference type="Pfam" id="PF12833">
    <property type="entry name" value="HTH_18"/>
    <property type="match status" value="1"/>
</dbReference>
<proteinExistence type="predicted"/>
<dbReference type="InterPro" id="IPR018060">
    <property type="entry name" value="HTH_AraC"/>
</dbReference>
<dbReference type="InterPro" id="IPR009057">
    <property type="entry name" value="Homeodomain-like_sf"/>
</dbReference>
<evidence type="ECO:0000256" key="2">
    <source>
        <dbReference type="ARBA" id="ARBA00023125"/>
    </source>
</evidence>